<dbReference type="NCBIfam" id="TIGR03448">
    <property type="entry name" value="mycothiol_MshD"/>
    <property type="match status" value="1"/>
</dbReference>
<reference evidence="7 8" key="1">
    <citation type="submission" date="2019-07" db="EMBL/GenBank/DDBJ databases">
        <title>complete genome sequencing of Ornithinimicrobium sp. H23M54.</title>
        <authorList>
            <person name="Bae J.-W."/>
            <person name="Lee S.-Y."/>
        </authorList>
    </citation>
    <scope>NUCLEOTIDE SEQUENCE [LARGE SCALE GENOMIC DNA]</scope>
    <source>
        <strain evidence="7 8">H23M54</strain>
    </source>
</reference>
<feature type="binding site" evidence="4">
    <location>
        <position position="243"/>
    </location>
    <ligand>
        <name>1D-myo-inositol 2-(L-cysteinylamino)-2-deoxy-alpha-D-glucopyranoside</name>
        <dbReference type="ChEBI" id="CHEBI:58887"/>
    </ligand>
</feature>
<keyword evidence="8" id="KW-1185">Reference proteome</keyword>
<dbReference type="GO" id="GO:0008999">
    <property type="term" value="F:protein-N-terminal-alanine acetyltransferase activity"/>
    <property type="evidence" value="ECO:0007669"/>
    <property type="project" value="TreeGrafter"/>
</dbReference>
<dbReference type="Proteomes" id="UP000315395">
    <property type="component" value="Chromosome"/>
</dbReference>
<dbReference type="GO" id="GO:0035447">
    <property type="term" value="F:mycothiol synthase activity"/>
    <property type="evidence" value="ECO:0007669"/>
    <property type="project" value="UniProtKB-UniRule"/>
</dbReference>
<dbReference type="EC" id="2.3.1.189" evidence="4"/>
<keyword evidence="2 4" id="KW-0677">Repeat</keyword>
<evidence type="ECO:0000256" key="1">
    <source>
        <dbReference type="ARBA" id="ARBA00022679"/>
    </source>
</evidence>
<feature type="binding site" evidence="4">
    <location>
        <begin position="247"/>
        <end position="249"/>
    </location>
    <ligand>
        <name>acetyl-CoA</name>
        <dbReference type="ChEBI" id="CHEBI:57288"/>
        <label>2</label>
    </ligand>
</feature>
<dbReference type="RefSeq" id="WP_143782305.1">
    <property type="nucleotide sequence ID" value="NZ_CP041616.1"/>
</dbReference>
<dbReference type="PROSITE" id="PS51186">
    <property type="entry name" value="GNAT"/>
    <property type="match status" value="1"/>
</dbReference>
<comment type="similarity">
    <text evidence="4">Belongs to the acetyltransferase family. MshD subfamily.</text>
</comment>
<evidence type="ECO:0000313" key="7">
    <source>
        <dbReference type="EMBL" id="QDO87628.1"/>
    </source>
</evidence>
<dbReference type="CDD" id="cd04301">
    <property type="entry name" value="NAT_SF"/>
    <property type="match status" value="2"/>
</dbReference>
<evidence type="ECO:0000256" key="5">
    <source>
        <dbReference type="SAM" id="MobiDB-lite"/>
    </source>
</evidence>
<dbReference type="SUPFAM" id="SSF55729">
    <property type="entry name" value="Acyl-CoA N-acyltransferases (Nat)"/>
    <property type="match status" value="1"/>
</dbReference>
<dbReference type="InterPro" id="IPR016181">
    <property type="entry name" value="Acyl_CoA_acyltransferase"/>
</dbReference>
<comment type="function">
    <text evidence="4">Catalyzes the transfer of acetyl from acetyl-CoA to desacetylmycothiol (Cys-GlcN-Ins) to form mycothiol.</text>
</comment>
<dbReference type="InterPro" id="IPR050276">
    <property type="entry name" value="MshD_Acetyltransferase"/>
</dbReference>
<feature type="binding site" evidence="4">
    <location>
        <position position="36"/>
    </location>
    <ligand>
        <name>1D-myo-inositol 2-(L-cysteinylamino)-2-deoxy-alpha-D-glucopyranoside</name>
        <dbReference type="ChEBI" id="CHEBI:58887"/>
    </ligand>
</feature>
<evidence type="ECO:0000256" key="2">
    <source>
        <dbReference type="ARBA" id="ARBA00022737"/>
    </source>
</evidence>
<dbReference type="KEGG" id="orz:FNH13_04145"/>
<accession>A0A516G7X8</accession>
<evidence type="ECO:0000256" key="3">
    <source>
        <dbReference type="ARBA" id="ARBA00023315"/>
    </source>
</evidence>
<comment type="caution">
    <text evidence="4">Lacks conserved residue(s) required for the propagation of feature annotation.</text>
</comment>
<feature type="binding site" evidence="4">
    <location>
        <begin position="254"/>
        <end position="260"/>
    </location>
    <ligand>
        <name>acetyl-CoA</name>
        <dbReference type="ChEBI" id="CHEBI:57288"/>
        <label>2</label>
    </ligand>
</feature>
<feature type="binding site" evidence="4">
    <location>
        <position position="281"/>
    </location>
    <ligand>
        <name>1D-myo-inositol 2-(L-cysteinylamino)-2-deoxy-alpha-D-glucopyranoside</name>
        <dbReference type="ChEBI" id="CHEBI:58887"/>
    </ligand>
</feature>
<evidence type="ECO:0000259" key="6">
    <source>
        <dbReference type="PROSITE" id="PS51186"/>
    </source>
</evidence>
<feature type="domain" description="N-acetyltransferase" evidence="6">
    <location>
        <begin position="162"/>
        <end position="314"/>
    </location>
</feature>
<dbReference type="PANTHER" id="PTHR43617:SF31">
    <property type="entry name" value="MYCOTHIOL ACETYLTRANSFERASE"/>
    <property type="match status" value="1"/>
</dbReference>
<feature type="binding site" evidence="4">
    <location>
        <begin position="87"/>
        <end position="89"/>
    </location>
    <ligand>
        <name>acetyl-CoA</name>
        <dbReference type="ChEBI" id="CHEBI:57288"/>
        <label>1</label>
    </ligand>
</feature>
<sequence length="314" mass="34548">MQPKATDTHLEPAQSADVLAMAVRAATHDGVRPLSEQTVLDVRRLPDSPPGDSPTHHLVVEDNPDSPRPGAIAYAHVELSDPPAAEIVVDPDHRHQGLGRILAERVLASWPDVRFWAHGDLPAAKNLFGSLGLEPVRTLWQMTRPLRGEWSELPEVSLPDGFTVRSFELGRDEQRWLRVNARAFAQHPEQGRMSLADVHERTQEPWFDPHGFLLVEHGEDLAAFHWTKVEPAEPGHSVPTSGEVYVVGVDPAYQGRGLGTVTTLIGLHHLRNRGLASATLYVEGDNDPALATYHRLGFERSAVDVMYAAAPDPA</sequence>
<gene>
    <name evidence="4 7" type="primary">mshD</name>
    <name evidence="7" type="ORF">FNH13_04145</name>
</gene>
<feature type="binding site" evidence="4">
    <location>
        <position position="189"/>
    </location>
    <ligand>
        <name>1D-myo-inositol 2-(L-cysteinylamino)-2-deoxy-alpha-D-glucopyranoside</name>
        <dbReference type="ChEBI" id="CHEBI:58887"/>
    </ligand>
</feature>
<evidence type="ECO:0000313" key="8">
    <source>
        <dbReference type="Proteomes" id="UP000315395"/>
    </source>
</evidence>
<dbReference type="InterPro" id="IPR000182">
    <property type="entry name" value="GNAT_dom"/>
</dbReference>
<comment type="subunit">
    <text evidence="4">Monomer.</text>
</comment>
<name>A0A516G7X8_9MICO</name>
<evidence type="ECO:0000256" key="4">
    <source>
        <dbReference type="HAMAP-Rule" id="MF_01698"/>
    </source>
</evidence>
<dbReference type="GO" id="GO:0010125">
    <property type="term" value="P:mycothiol biosynthetic process"/>
    <property type="evidence" value="ECO:0007669"/>
    <property type="project" value="UniProtKB-UniRule"/>
</dbReference>
<dbReference type="OrthoDB" id="3208058at2"/>
<dbReference type="HAMAP" id="MF_01698">
    <property type="entry name" value="MshD"/>
    <property type="match status" value="1"/>
</dbReference>
<feature type="binding site" evidence="4">
    <location>
        <position position="228"/>
    </location>
    <ligand>
        <name>1D-myo-inositol 2-(L-cysteinylamino)-2-deoxy-alpha-D-glucopyranoside</name>
        <dbReference type="ChEBI" id="CHEBI:58887"/>
    </ligand>
</feature>
<protein>
    <recommendedName>
        <fullName evidence="4">Mycothiol acetyltransferase</fullName>
        <shortName evidence="4">MSH acetyltransferase</shortName>
        <ecNumber evidence="4">2.3.1.189</ecNumber>
    </recommendedName>
    <alternativeName>
        <fullName evidence="4">Mycothiol synthase</fullName>
    </alternativeName>
</protein>
<dbReference type="InterPro" id="IPR017813">
    <property type="entry name" value="Mycothiol_AcTrfase"/>
</dbReference>
<dbReference type="EMBL" id="CP041616">
    <property type="protein sequence ID" value="QDO87628.1"/>
    <property type="molecule type" value="Genomic_DNA"/>
</dbReference>
<proteinExistence type="inferred from homology"/>
<comment type="catalytic activity">
    <reaction evidence="4">
        <text>1D-myo-inositol 2-(L-cysteinylamino)-2-deoxy-alpha-D-glucopyranoside + acetyl-CoA = mycothiol + CoA + H(+)</text>
        <dbReference type="Rhea" id="RHEA:26172"/>
        <dbReference type="ChEBI" id="CHEBI:15378"/>
        <dbReference type="ChEBI" id="CHEBI:16768"/>
        <dbReference type="ChEBI" id="CHEBI:57287"/>
        <dbReference type="ChEBI" id="CHEBI:57288"/>
        <dbReference type="ChEBI" id="CHEBI:58887"/>
        <dbReference type="EC" id="2.3.1.189"/>
    </reaction>
</comment>
<feature type="region of interest" description="Disordered" evidence="5">
    <location>
        <begin position="43"/>
        <end position="66"/>
    </location>
</feature>
<keyword evidence="1 4" id="KW-0808">Transferase</keyword>
<dbReference type="PANTHER" id="PTHR43617">
    <property type="entry name" value="L-AMINO ACID N-ACETYLTRANSFERASE"/>
    <property type="match status" value="1"/>
</dbReference>
<dbReference type="PIRSF" id="PIRSF021524">
    <property type="entry name" value="MSH_acetyltransferase"/>
    <property type="match status" value="1"/>
</dbReference>
<organism evidence="7 8">
    <name type="scientific">Ornithinimicrobium ciconiae</name>
    <dbReference type="NCBI Taxonomy" id="2594265"/>
    <lineage>
        <taxon>Bacteria</taxon>
        <taxon>Bacillati</taxon>
        <taxon>Actinomycetota</taxon>
        <taxon>Actinomycetes</taxon>
        <taxon>Micrococcales</taxon>
        <taxon>Ornithinimicrobiaceae</taxon>
        <taxon>Ornithinimicrobium</taxon>
    </lineage>
</organism>
<dbReference type="Gene3D" id="3.40.630.30">
    <property type="match status" value="1"/>
</dbReference>
<dbReference type="AlphaFoldDB" id="A0A516G7X8"/>
<keyword evidence="3 4" id="KW-0012">Acyltransferase</keyword>
<dbReference type="Pfam" id="PF00583">
    <property type="entry name" value="Acetyltransf_1"/>
    <property type="match status" value="1"/>
</dbReference>